<dbReference type="InterPro" id="IPR051852">
    <property type="entry name" value="Alpha-type_PK"/>
</dbReference>
<organism evidence="9 10">
    <name type="scientific">Clytia hemisphaerica</name>
    <dbReference type="NCBI Taxonomy" id="252671"/>
    <lineage>
        <taxon>Eukaryota</taxon>
        <taxon>Metazoa</taxon>
        <taxon>Cnidaria</taxon>
        <taxon>Hydrozoa</taxon>
        <taxon>Hydroidolina</taxon>
        <taxon>Leptothecata</taxon>
        <taxon>Obeliida</taxon>
        <taxon>Clytiidae</taxon>
        <taxon>Clytia</taxon>
    </lineage>
</organism>
<evidence type="ECO:0008006" key="11">
    <source>
        <dbReference type="Google" id="ProtNLM"/>
    </source>
</evidence>
<evidence type="ECO:0000256" key="3">
    <source>
        <dbReference type="ARBA" id="ARBA00022741"/>
    </source>
</evidence>
<dbReference type="InterPro" id="IPR002035">
    <property type="entry name" value="VWF_A"/>
</dbReference>
<keyword evidence="2" id="KW-0808">Transferase</keyword>
<dbReference type="GO" id="GO:0005524">
    <property type="term" value="F:ATP binding"/>
    <property type="evidence" value="ECO:0007669"/>
    <property type="project" value="UniProtKB-KW"/>
</dbReference>
<evidence type="ECO:0000259" key="8">
    <source>
        <dbReference type="PROSITE" id="PS51158"/>
    </source>
</evidence>
<keyword evidence="3" id="KW-0547">Nucleotide-binding</keyword>
<dbReference type="OrthoDB" id="301415at2759"/>
<dbReference type="Pfam" id="PF02816">
    <property type="entry name" value="Alpha_kinase"/>
    <property type="match status" value="2"/>
</dbReference>
<dbReference type="InterPro" id="IPR036465">
    <property type="entry name" value="vWFA_dom_sf"/>
</dbReference>
<dbReference type="SUPFAM" id="SSF53300">
    <property type="entry name" value="vWA-like"/>
    <property type="match status" value="1"/>
</dbReference>
<dbReference type="Gene3D" id="3.30.200.20">
    <property type="entry name" value="Phosphorylase Kinase, domain 1"/>
    <property type="match status" value="1"/>
</dbReference>
<keyword evidence="4" id="KW-0418">Kinase</keyword>
<dbReference type="Gene3D" id="3.20.200.10">
    <property type="entry name" value="MHCK/EF2 kinase"/>
    <property type="match status" value="1"/>
</dbReference>
<feature type="domain" description="VWFA" evidence="7">
    <location>
        <begin position="113"/>
        <end position="312"/>
    </location>
</feature>
<evidence type="ECO:0000313" key="9">
    <source>
        <dbReference type="EnsemblMetazoa" id="CLYHEMP021318.1"/>
    </source>
</evidence>
<dbReference type="SMART" id="SM00811">
    <property type="entry name" value="Alpha_kinase"/>
    <property type="match status" value="1"/>
</dbReference>
<evidence type="ECO:0000313" key="10">
    <source>
        <dbReference type="Proteomes" id="UP000594262"/>
    </source>
</evidence>
<feature type="domain" description="Alpha-type protein kinase" evidence="8">
    <location>
        <begin position="371"/>
        <end position="667"/>
    </location>
</feature>
<feature type="compositionally biased region" description="Acidic residues" evidence="6">
    <location>
        <begin position="532"/>
        <end position="544"/>
    </location>
</feature>
<evidence type="ECO:0000259" key="7">
    <source>
        <dbReference type="PROSITE" id="PS50234"/>
    </source>
</evidence>
<dbReference type="InterPro" id="IPR004166">
    <property type="entry name" value="a-kinase_dom"/>
</dbReference>
<reference evidence="9" key="1">
    <citation type="submission" date="2021-01" db="UniProtKB">
        <authorList>
            <consortium name="EnsemblMetazoa"/>
        </authorList>
    </citation>
    <scope>IDENTIFICATION</scope>
</reference>
<evidence type="ECO:0000256" key="6">
    <source>
        <dbReference type="SAM" id="MobiDB-lite"/>
    </source>
</evidence>
<accession>A0A7M5XEU4</accession>
<evidence type="ECO:0000256" key="2">
    <source>
        <dbReference type="ARBA" id="ARBA00022679"/>
    </source>
</evidence>
<dbReference type="InterPro" id="IPR011009">
    <property type="entry name" value="Kinase-like_dom_sf"/>
</dbReference>
<keyword evidence="10" id="KW-1185">Reference proteome</keyword>
<dbReference type="PROSITE" id="PS50234">
    <property type="entry name" value="VWFA"/>
    <property type="match status" value="1"/>
</dbReference>
<dbReference type="Gene3D" id="3.40.50.410">
    <property type="entry name" value="von Willebrand factor, type A domain"/>
    <property type="match status" value="1"/>
</dbReference>
<feature type="region of interest" description="Disordered" evidence="6">
    <location>
        <begin position="532"/>
        <end position="556"/>
    </location>
</feature>
<evidence type="ECO:0000256" key="4">
    <source>
        <dbReference type="ARBA" id="ARBA00022777"/>
    </source>
</evidence>
<protein>
    <recommendedName>
        <fullName evidence="11">VWFA domain-containing protein</fullName>
    </recommendedName>
</protein>
<keyword evidence="5" id="KW-0067">ATP-binding</keyword>
<dbReference type="PROSITE" id="PS51158">
    <property type="entry name" value="ALPHA_KINASE"/>
    <property type="match status" value="1"/>
</dbReference>
<name>A0A7M5XEU4_9CNID</name>
<dbReference type="PANTHER" id="PTHR45992:SF11">
    <property type="entry name" value="ALPHA-TYPE PROTEIN KINASE DOMAIN-CONTAINING PROTEIN"/>
    <property type="match status" value="1"/>
</dbReference>
<evidence type="ECO:0000256" key="5">
    <source>
        <dbReference type="ARBA" id="ARBA00022840"/>
    </source>
</evidence>
<evidence type="ECO:0000256" key="1">
    <source>
        <dbReference type="ARBA" id="ARBA00022527"/>
    </source>
</evidence>
<dbReference type="GO" id="GO:0004674">
    <property type="term" value="F:protein serine/threonine kinase activity"/>
    <property type="evidence" value="ECO:0007669"/>
    <property type="project" value="UniProtKB-KW"/>
</dbReference>
<dbReference type="SUPFAM" id="SSF56112">
    <property type="entry name" value="Protein kinase-like (PK-like)"/>
    <property type="match status" value="2"/>
</dbReference>
<dbReference type="CDD" id="cd00198">
    <property type="entry name" value="vWFA"/>
    <property type="match status" value="1"/>
</dbReference>
<dbReference type="AlphaFoldDB" id="A0A7M5XEU4"/>
<sequence length="704" mass="81707">MVLHTSTIELISSIHGHQRRAERCIEKKDLQAAVKYGKKEMCRRFDKAGRPLIRFKYTFADVVYITDESSTREITSYVLPIPLDKVDVPLIDQNKYYAAKRRIEEDPSIITSHSVFVVDCSGSMRNADVVAHRSRLDSVRYSIATEFIAKRLDKPSYGITPFDVVTLIEMRDNATVIFEKEPMSWILYNKIVDRAKESSPYYHGNYLPSIEKAHQALKDGDHEDLALFLFFLTDGRPSDCNGDTNIQSILNQISEIGQQFKDRLNFGMVAYGNQNENMEVLEKMTASLSLKGCTGKFERSDLKKLNSLSTSIAEMSSTLTNTRTLLTAVRSSKRKEKDYTLTKFNRNVKIPGIHWQSKNVFNHSLTRYEFIRSGKGFRWEEKPLMNKSAVGISFNNQPFGEGAERIVYQLCEINQYGKKVGENLVAKDDKFQGSYEYLQYHESFCKTQRISQNLAKKFNDLLDRSPYVGKSVPRITFLDCYVYTFLDPDDNIEYNYLAERELDNTRYIKWNNNAGGVHGMTKQKRVVSQIIEEEEEEEEEEESGPETTKFEEVDSADEEDHYGGLEKIEFLSNVSAKNVDILDEEVPQAFTHFTYMWSKREKMVCDLQGVLDQAKRLFEFTDPAIHYASQNGRRHVFGRTDKGKNVFLWCHRHQVNNVIIPLNHHNFHQFPNNNKRRNLYSYFQLRLQLRPQLRPQLIHHISLS</sequence>
<dbReference type="PANTHER" id="PTHR45992">
    <property type="entry name" value="EUKARYOTIC ELONGATION FACTOR 2 KINASE-RELATED"/>
    <property type="match status" value="1"/>
</dbReference>
<keyword evidence="1" id="KW-0723">Serine/threonine-protein kinase</keyword>
<proteinExistence type="predicted"/>
<dbReference type="Proteomes" id="UP000594262">
    <property type="component" value="Unplaced"/>
</dbReference>
<dbReference type="Pfam" id="PF13519">
    <property type="entry name" value="VWA_2"/>
    <property type="match status" value="1"/>
</dbReference>
<dbReference type="EnsemblMetazoa" id="CLYHEMT021318.1">
    <property type="protein sequence ID" value="CLYHEMP021318.1"/>
    <property type="gene ID" value="CLYHEMG021318"/>
</dbReference>